<evidence type="ECO:0000256" key="6">
    <source>
        <dbReference type="ARBA" id="ARBA00023242"/>
    </source>
</evidence>
<keyword evidence="6" id="KW-0539">Nucleus</keyword>
<keyword evidence="5" id="KW-0804">Transcription</keyword>
<evidence type="ECO:0000256" key="3">
    <source>
        <dbReference type="ARBA" id="ARBA00022853"/>
    </source>
</evidence>
<dbReference type="PANTHER" id="PTHR13581:SF5">
    <property type="entry name" value="MRG_MORF4L-BINDING PROTEIN"/>
    <property type="match status" value="1"/>
</dbReference>
<dbReference type="Pfam" id="PF07904">
    <property type="entry name" value="Eaf7"/>
    <property type="match status" value="1"/>
</dbReference>
<dbReference type="Proteomes" id="UP000654370">
    <property type="component" value="Unassembled WGS sequence"/>
</dbReference>
<dbReference type="InterPro" id="IPR012423">
    <property type="entry name" value="Eaf7/MRGBP"/>
</dbReference>
<dbReference type="GO" id="GO:0006357">
    <property type="term" value="P:regulation of transcription by RNA polymerase II"/>
    <property type="evidence" value="ECO:0007669"/>
    <property type="project" value="TreeGrafter"/>
</dbReference>
<evidence type="ECO:0000313" key="9">
    <source>
        <dbReference type="Proteomes" id="UP000654370"/>
    </source>
</evidence>
<gene>
    <name evidence="8" type="ORF">INT43_007968</name>
</gene>
<dbReference type="OrthoDB" id="5595141at2759"/>
<comment type="caution">
    <text evidence="8">The sequence shown here is derived from an EMBL/GenBank/DDBJ whole genome shotgun (WGS) entry which is preliminary data.</text>
</comment>
<feature type="compositionally biased region" description="Basic and acidic residues" evidence="7">
    <location>
        <begin position="186"/>
        <end position="197"/>
    </location>
</feature>
<evidence type="ECO:0000256" key="5">
    <source>
        <dbReference type="ARBA" id="ARBA00023163"/>
    </source>
</evidence>
<feature type="region of interest" description="Disordered" evidence="7">
    <location>
        <begin position="142"/>
        <end position="256"/>
    </location>
</feature>
<dbReference type="AlphaFoldDB" id="A0A8H7PNR3"/>
<dbReference type="GO" id="GO:0035267">
    <property type="term" value="C:NuA4 histone acetyltransferase complex"/>
    <property type="evidence" value="ECO:0007669"/>
    <property type="project" value="TreeGrafter"/>
</dbReference>
<feature type="compositionally biased region" description="Polar residues" evidence="7">
    <location>
        <begin position="199"/>
        <end position="210"/>
    </location>
</feature>
<proteinExistence type="inferred from homology"/>
<feature type="compositionally biased region" description="Polar residues" evidence="7">
    <location>
        <begin position="227"/>
        <end position="238"/>
    </location>
</feature>
<name>A0A8H7PNR3_MORIS</name>
<evidence type="ECO:0000256" key="4">
    <source>
        <dbReference type="ARBA" id="ARBA00023015"/>
    </source>
</evidence>
<comment type="similarity">
    <text evidence="2">Belongs to the EAF7 family.</text>
</comment>
<keyword evidence="3" id="KW-0156">Chromatin regulator</keyword>
<evidence type="ECO:0000313" key="8">
    <source>
        <dbReference type="EMBL" id="KAG2177311.1"/>
    </source>
</evidence>
<dbReference type="GO" id="GO:0006325">
    <property type="term" value="P:chromatin organization"/>
    <property type="evidence" value="ECO:0007669"/>
    <property type="project" value="UniProtKB-KW"/>
</dbReference>
<protein>
    <recommendedName>
        <fullName evidence="10">Chromatin modification-related protein EAF7</fullName>
    </recommendedName>
</protein>
<evidence type="ECO:0000256" key="2">
    <source>
        <dbReference type="ARBA" id="ARBA00007117"/>
    </source>
</evidence>
<keyword evidence="4" id="KW-0805">Transcription regulation</keyword>
<comment type="subcellular location">
    <subcellularLocation>
        <location evidence="1">Nucleus</location>
    </subcellularLocation>
</comment>
<feature type="compositionally biased region" description="Basic residues" evidence="7">
    <location>
        <begin position="212"/>
        <end position="221"/>
    </location>
</feature>
<evidence type="ECO:0000256" key="1">
    <source>
        <dbReference type="ARBA" id="ARBA00004123"/>
    </source>
</evidence>
<sequence length="256" mass="28821">MKKIWARTQRSTDAKLVMAEVDYVKKESEEAFNADHFESQESEWQTQKELALLNAISKCKPVGMHKHFRIISIQHLFNQESPVACTIEELWREMEQLYGMEALNELEEADEEDDMDTDPVVSGVSEFTLPLDDYEQLIVEHRQDDQSSPAGSVSPTMTPTKRKSSKKESSPTSSITGSNASTPEPEEGKALHQHDLPYHQTNAFETNASRFTGKKVRRPRAKRSDNTPEPASKGTSGRRSTRGSAAPRGGRKTKKK</sequence>
<dbReference type="EMBL" id="JAEPQZ010000009">
    <property type="protein sequence ID" value="KAG2177311.1"/>
    <property type="molecule type" value="Genomic_DNA"/>
</dbReference>
<evidence type="ECO:0008006" key="10">
    <source>
        <dbReference type="Google" id="ProtNLM"/>
    </source>
</evidence>
<evidence type="ECO:0000256" key="7">
    <source>
        <dbReference type="SAM" id="MobiDB-lite"/>
    </source>
</evidence>
<feature type="compositionally biased region" description="Polar residues" evidence="7">
    <location>
        <begin position="146"/>
        <end position="157"/>
    </location>
</feature>
<reference evidence="8" key="1">
    <citation type="submission" date="2020-12" db="EMBL/GenBank/DDBJ databases">
        <title>Metabolic potential, ecology and presence of endohyphal bacteria is reflected in genomic diversity of Mucoromycotina.</title>
        <authorList>
            <person name="Muszewska A."/>
            <person name="Okrasinska A."/>
            <person name="Steczkiewicz K."/>
            <person name="Drgas O."/>
            <person name="Orlowska M."/>
            <person name="Perlinska-Lenart U."/>
            <person name="Aleksandrzak-Piekarczyk T."/>
            <person name="Szatraj K."/>
            <person name="Zielenkiewicz U."/>
            <person name="Pilsyk S."/>
            <person name="Malc E."/>
            <person name="Mieczkowski P."/>
            <person name="Kruszewska J.S."/>
            <person name="Biernat P."/>
            <person name="Pawlowska J."/>
        </authorList>
    </citation>
    <scope>NUCLEOTIDE SEQUENCE</scope>
    <source>
        <strain evidence="8">WA0000067209</strain>
    </source>
</reference>
<accession>A0A8H7PNR3</accession>
<keyword evidence="9" id="KW-1185">Reference proteome</keyword>
<dbReference type="GO" id="GO:0005634">
    <property type="term" value="C:nucleus"/>
    <property type="evidence" value="ECO:0007669"/>
    <property type="project" value="UniProtKB-SubCell"/>
</dbReference>
<organism evidence="8 9">
    <name type="scientific">Mortierella isabellina</name>
    <name type="common">Filamentous fungus</name>
    <name type="synonym">Umbelopsis isabellina</name>
    <dbReference type="NCBI Taxonomy" id="91625"/>
    <lineage>
        <taxon>Eukaryota</taxon>
        <taxon>Fungi</taxon>
        <taxon>Fungi incertae sedis</taxon>
        <taxon>Mucoromycota</taxon>
        <taxon>Mucoromycotina</taxon>
        <taxon>Umbelopsidomycetes</taxon>
        <taxon>Umbelopsidales</taxon>
        <taxon>Umbelopsidaceae</taxon>
        <taxon>Umbelopsis</taxon>
    </lineage>
</organism>
<dbReference type="PANTHER" id="PTHR13581">
    <property type="entry name" value="MRG-BINDING PROTEIN"/>
    <property type="match status" value="1"/>
</dbReference>